<evidence type="ECO:0000256" key="5">
    <source>
        <dbReference type="RuleBase" id="RU004279"/>
    </source>
</evidence>
<evidence type="ECO:0000256" key="1">
    <source>
        <dbReference type="ARBA" id="ARBA00022478"/>
    </source>
</evidence>
<feature type="domain" description="RNA polymerase N-terminal" evidence="8">
    <location>
        <begin position="60"/>
        <end position="337"/>
    </location>
</feature>
<comment type="caution">
    <text evidence="9">The sequence shown here is derived from an EMBL/GenBank/DDBJ whole genome shotgun (WGS) entry which is preliminary data.</text>
</comment>
<dbReference type="Pfam" id="PF04997">
    <property type="entry name" value="RNA_pol_Rpb1_1"/>
    <property type="match status" value="1"/>
</dbReference>
<dbReference type="GO" id="GO:0003899">
    <property type="term" value="F:DNA-directed RNA polymerase activity"/>
    <property type="evidence" value="ECO:0007669"/>
    <property type="project" value="UniProtKB-EC"/>
</dbReference>
<evidence type="ECO:0000256" key="3">
    <source>
        <dbReference type="ARBA" id="ARBA00022695"/>
    </source>
</evidence>
<gene>
    <name evidence="9" type="primary">NRPB1_1</name>
    <name evidence="9" type="ORF">Zm00014a_031510</name>
</gene>
<keyword evidence="7" id="KW-0472">Membrane</keyword>
<dbReference type="EC" id="2.7.7.6" evidence="5"/>
<evidence type="ECO:0000313" key="9">
    <source>
        <dbReference type="EMBL" id="PWZ55977.1"/>
    </source>
</evidence>
<dbReference type="InterPro" id="IPR007080">
    <property type="entry name" value="RNA_pol_Rpb1_1"/>
</dbReference>
<keyword evidence="3 5" id="KW-0548">Nucleotidyltransferase</keyword>
<dbReference type="EMBL" id="NCVQ01000001">
    <property type="protein sequence ID" value="PWZ55977.1"/>
    <property type="molecule type" value="Genomic_DNA"/>
</dbReference>
<dbReference type="PANTHER" id="PTHR19376:SF37">
    <property type="entry name" value="DNA-DIRECTED RNA POLYMERASE II SUBUNIT RPB1"/>
    <property type="match status" value="1"/>
</dbReference>
<dbReference type="GO" id="GO:0006351">
    <property type="term" value="P:DNA-templated transcription"/>
    <property type="evidence" value="ECO:0007669"/>
    <property type="project" value="InterPro"/>
</dbReference>
<feature type="transmembrane region" description="Helical" evidence="7">
    <location>
        <begin position="367"/>
        <end position="386"/>
    </location>
</feature>
<keyword evidence="4 5" id="KW-0804">Transcription</keyword>
<keyword evidence="1 5" id="KW-0240">DNA-directed RNA polymerase</keyword>
<dbReference type="SMART" id="SM00663">
    <property type="entry name" value="RPOLA_N"/>
    <property type="match status" value="1"/>
</dbReference>
<organism evidence="9">
    <name type="scientific">Zea mays</name>
    <name type="common">Maize</name>
    <dbReference type="NCBI Taxonomy" id="4577"/>
    <lineage>
        <taxon>Eukaryota</taxon>
        <taxon>Viridiplantae</taxon>
        <taxon>Streptophyta</taxon>
        <taxon>Embryophyta</taxon>
        <taxon>Tracheophyta</taxon>
        <taxon>Spermatophyta</taxon>
        <taxon>Magnoliopsida</taxon>
        <taxon>Liliopsida</taxon>
        <taxon>Poales</taxon>
        <taxon>Poaceae</taxon>
        <taxon>PACMAD clade</taxon>
        <taxon>Panicoideae</taxon>
        <taxon>Andropogonodae</taxon>
        <taxon>Andropogoneae</taxon>
        <taxon>Tripsacinae</taxon>
        <taxon>Zea</taxon>
    </lineage>
</organism>
<comment type="catalytic activity">
    <reaction evidence="5">
        <text>RNA(n) + a ribonucleoside 5'-triphosphate = RNA(n+1) + diphosphate</text>
        <dbReference type="Rhea" id="RHEA:21248"/>
        <dbReference type="Rhea" id="RHEA-COMP:14527"/>
        <dbReference type="Rhea" id="RHEA-COMP:17342"/>
        <dbReference type="ChEBI" id="CHEBI:33019"/>
        <dbReference type="ChEBI" id="CHEBI:61557"/>
        <dbReference type="ChEBI" id="CHEBI:140395"/>
        <dbReference type="EC" id="2.7.7.6"/>
    </reaction>
</comment>
<evidence type="ECO:0000256" key="7">
    <source>
        <dbReference type="SAM" id="Phobius"/>
    </source>
</evidence>
<keyword evidence="7" id="KW-1133">Transmembrane helix</keyword>
<name>A0A317YBC6_MAIZE</name>
<dbReference type="SUPFAM" id="SSF64484">
    <property type="entry name" value="beta and beta-prime subunits of DNA dependent RNA-polymerase"/>
    <property type="match status" value="1"/>
</dbReference>
<evidence type="ECO:0000259" key="8">
    <source>
        <dbReference type="SMART" id="SM00663"/>
    </source>
</evidence>
<accession>A0A317YBC6</accession>
<dbReference type="InterPro" id="IPR045867">
    <property type="entry name" value="DNA-dir_RpoC_beta_prime"/>
</dbReference>
<proteinExistence type="inferred from homology"/>
<sequence length="503" mass="57394">MKMVAEFTAPKKKTDDQDQLPEPVERKQILSDERVLNVLKRISDEDCLLMGLNPKYARPDWMILQVLPDPPPHVRPSVMMDTSSRSEDDLTHQLAMLIRHNENLRRQERNGAPAHIIIEFAPLLQFHIATYFDNDLPGQPRVSGLECQFACIKSTDSRLVEECKYPEDGSPPRSFRYIRRPLNLLPLNFTIDPQCSSGATMIEAPTLRHSLGQDREDISEVVSDNGNDGIQNRRKRSIAKKQKSGPDEGSKKRSQRRRKIPMPLRSYRSIHQYPNTIYYSLMFLIVFHVTFIGVAYLGFVSTMAEKKTEMINIIQNCAVNHIACCVVYSQCGNRTVSSDKYTDRRTASWIVLSVWTRNDDNTLISRLLLLLGMLKLELLVITLFSLNGPFMEKLVYCTFSLTVSSDKYIDRRTASWIVLSVWTRNDDNTLISRLLLLLGMLQLELLVITLFSLNGPFMEKLVYCTFSFLQMMQQLGAVLDGRARRERHLRGIATGGLAGATCA</sequence>
<dbReference type="Proteomes" id="UP000251960">
    <property type="component" value="Chromosome 1"/>
</dbReference>
<evidence type="ECO:0000256" key="6">
    <source>
        <dbReference type="SAM" id="MobiDB-lite"/>
    </source>
</evidence>
<protein>
    <recommendedName>
        <fullName evidence="5">DNA-directed RNA polymerase subunit</fullName>
        <ecNumber evidence="5">2.7.7.6</ecNumber>
    </recommendedName>
</protein>
<comment type="similarity">
    <text evidence="5">Belongs to the RNA polymerase beta' chain family.</text>
</comment>
<dbReference type="GO" id="GO:0003677">
    <property type="term" value="F:DNA binding"/>
    <property type="evidence" value="ECO:0007669"/>
    <property type="project" value="InterPro"/>
</dbReference>
<feature type="region of interest" description="Disordered" evidence="6">
    <location>
        <begin position="213"/>
        <end position="261"/>
    </location>
</feature>
<evidence type="ECO:0000256" key="2">
    <source>
        <dbReference type="ARBA" id="ARBA00022679"/>
    </source>
</evidence>
<feature type="compositionally biased region" description="Basic residues" evidence="6">
    <location>
        <begin position="232"/>
        <end position="243"/>
    </location>
</feature>
<evidence type="ECO:0000256" key="4">
    <source>
        <dbReference type="ARBA" id="ARBA00023163"/>
    </source>
</evidence>
<dbReference type="AlphaFoldDB" id="A0A317YBC6"/>
<feature type="transmembrane region" description="Helical" evidence="7">
    <location>
        <begin position="430"/>
        <end position="453"/>
    </location>
</feature>
<feature type="region of interest" description="Disordered" evidence="6">
    <location>
        <begin position="1"/>
        <end position="21"/>
    </location>
</feature>
<dbReference type="PANTHER" id="PTHR19376">
    <property type="entry name" value="DNA-DIRECTED RNA POLYMERASE"/>
    <property type="match status" value="1"/>
</dbReference>
<keyword evidence="7" id="KW-0812">Transmembrane</keyword>
<keyword evidence="2 5" id="KW-0808">Transferase</keyword>
<reference evidence="9" key="1">
    <citation type="journal article" date="2018" name="Nat. Genet.">
        <title>Extensive intraspecific gene order and gene structural variations between Mo17 and other maize genomes.</title>
        <authorList>
            <person name="Sun S."/>
            <person name="Zhou Y."/>
            <person name="Chen J."/>
            <person name="Shi J."/>
            <person name="Zhao H."/>
            <person name="Zhao H."/>
            <person name="Song W."/>
            <person name="Zhang M."/>
            <person name="Cui Y."/>
            <person name="Dong X."/>
            <person name="Liu H."/>
            <person name="Ma X."/>
            <person name="Jiao Y."/>
            <person name="Wang B."/>
            <person name="Wei X."/>
            <person name="Stein J.C."/>
            <person name="Glaubitz J.C."/>
            <person name="Lu F."/>
            <person name="Yu G."/>
            <person name="Liang C."/>
            <person name="Fengler K."/>
            <person name="Li B."/>
            <person name="Rafalski A."/>
            <person name="Schnable P.S."/>
            <person name="Ware D.H."/>
            <person name="Buckler E.S."/>
            <person name="Lai J."/>
        </authorList>
    </citation>
    <scope>NUCLEOTIDE SEQUENCE [LARGE SCALE GENOMIC DNA]</scope>
    <source>
        <tissue evidence="9">Seedling</tissue>
    </source>
</reference>
<comment type="function">
    <text evidence="5">DNA-dependent RNA polymerase catalyzes the transcription of DNA into RNA using the four ribonucleoside triphosphates as substrates.</text>
</comment>
<feature type="transmembrane region" description="Helical" evidence="7">
    <location>
        <begin position="277"/>
        <end position="300"/>
    </location>
</feature>
<dbReference type="GO" id="GO:0000428">
    <property type="term" value="C:DNA-directed RNA polymerase complex"/>
    <property type="evidence" value="ECO:0007669"/>
    <property type="project" value="UniProtKB-KW"/>
</dbReference>
<dbReference type="InterPro" id="IPR006592">
    <property type="entry name" value="RNA_pol_N"/>
</dbReference>